<keyword evidence="2" id="KW-0808">Transferase</keyword>
<reference evidence="2" key="1">
    <citation type="journal article" date="2022" name="bioRxiv">
        <title>Genomics of Preaxostyla Flagellates Illuminates Evolutionary Transitions and the Path Towards Mitochondrial Loss.</title>
        <authorList>
            <person name="Novak L.V.F."/>
            <person name="Treitli S.C."/>
            <person name="Pyrih J."/>
            <person name="Halakuc P."/>
            <person name="Pipaliya S.V."/>
            <person name="Vacek V."/>
            <person name="Brzon O."/>
            <person name="Soukal P."/>
            <person name="Eme L."/>
            <person name="Dacks J.B."/>
            <person name="Karnkowska A."/>
            <person name="Elias M."/>
            <person name="Hampl V."/>
        </authorList>
    </citation>
    <scope>NUCLEOTIDE SEQUENCE</scope>
    <source>
        <strain evidence="2">RCP-MX</strain>
    </source>
</reference>
<evidence type="ECO:0000259" key="1">
    <source>
        <dbReference type="Pfam" id="PF00156"/>
    </source>
</evidence>
<protein>
    <submittedName>
        <fullName evidence="2">Phosphoribosyl transferase</fullName>
    </submittedName>
</protein>
<dbReference type="Gene3D" id="3.30.1310.20">
    <property type="entry name" value="PRTase-like"/>
    <property type="match status" value="1"/>
</dbReference>
<accession>A0ABQ8UQB5</accession>
<sequence length="255" mass="27744">MLAANIYVDRTDGGRTLARSLSRYEGTTNMIVLGLPRGGMPVALEVSRALECPLDVVVVRKIGCPGQEEFAIGAIASGGPPFLNESVIERLRLNRDTINEIVAREHAELARREVEYRGTRPFPESVFGAICRTHFCCSLRNKTVLLVDDGLATGASMRVAVRAIRELNPARIVVAVPVASREAVVTLRAEEGVSEVVCPNIPRFFSAVGQWYSHFDQTTDDQVRECLLASAASLAQKRRGQLAGVRPSEASGITR</sequence>
<dbReference type="EMBL" id="JAPMOS010000008">
    <property type="protein sequence ID" value="KAJ4461354.1"/>
    <property type="molecule type" value="Genomic_DNA"/>
</dbReference>
<comment type="caution">
    <text evidence="2">The sequence shown here is derived from an EMBL/GenBank/DDBJ whole genome shotgun (WGS) entry which is preliminary data.</text>
</comment>
<dbReference type="InterPro" id="IPR000836">
    <property type="entry name" value="PRTase_dom"/>
</dbReference>
<dbReference type="Proteomes" id="UP001141327">
    <property type="component" value="Unassembled WGS sequence"/>
</dbReference>
<dbReference type="Pfam" id="PF00156">
    <property type="entry name" value="Pribosyltran"/>
    <property type="match status" value="1"/>
</dbReference>
<gene>
    <name evidence="2" type="ORF">PAPYR_2410</name>
</gene>
<dbReference type="CDD" id="cd06223">
    <property type="entry name" value="PRTases_typeI"/>
    <property type="match status" value="1"/>
</dbReference>
<proteinExistence type="predicted"/>
<organism evidence="2 3">
    <name type="scientific">Paratrimastix pyriformis</name>
    <dbReference type="NCBI Taxonomy" id="342808"/>
    <lineage>
        <taxon>Eukaryota</taxon>
        <taxon>Metamonada</taxon>
        <taxon>Preaxostyla</taxon>
        <taxon>Paratrimastigidae</taxon>
        <taxon>Paratrimastix</taxon>
    </lineage>
</organism>
<keyword evidence="3" id="KW-1185">Reference proteome</keyword>
<evidence type="ECO:0000313" key="3">
    <source>
        <dbReference type="Proteomes" id="UP001141327"/>
    </source>
</evidence>
<dbReference type="Gene3D" id="3.40.50.2020">
    <property type="match status" value="1"/>
</dbReference>
<name>A0ABQ8UQB5_9EUKA</name>
<dbReference type="SUPFAM" id="SSF53271">
    <property type="entry name" value="PRTase-like"/>
    <property type="match status" value="1"/>
</dbReference>
<dbReference type="InterPro" id="IPR029057">
    <property type="entry name" value="PRTase-like"/>
</dbReference>
<dbReference type="GO" id="GO:0016740">
    <property type="term" value="F:transferase activity"/>
    <property type="evidence" value="ECO:0007669"/>
    <property type="project" value="UniProtKB-KW"/>
</dbReference>
<evidence type="ECO:0000313" key="2">
    <source>
        <dbReference type="EMBL" id="KAJ4461354.1"/>
    </source>
</evidence>
<feature type="domain" description="Phosphoribosyltransferase" evidence="1">
    <location>
        <begin position="12"/>
        <end position="183"/>
    </location>
</feature>